<accession>A0A0L7KZJ2</accession>
<proteinExistence type="predicted"/>
<feature type="region of interest" description="Disordered" evidence="1">
    <location>
        <begin position="1"/>
        <end position="48"/>
    </location>
</feature>
<feature type="non-terminal residue" evidence="2">
    <location>
        <position position="1"/>
    </location>
</feature>
<protein>
    <submittedName>
        <fullName evidence="2">Uncharacterized protein</fullName>
    </submittedName>
</protein>
<feature type="non-terminal residue" evidence="2">
    <location>
        <position position="88"/>
    </location>
</feature>
<evidence type="ECO:0000313" key="3">
    <source>
        <dbReference type="Proteomes" id="UP000037510"/>
    </source>
</evidence>
<organism evidence="2 3">
    <name type="scientific">Operophtera brumata</name>
    <name type="common">Winter moth</name>
    <name type="synonym">Phalaena brumata</name>
    <dbReference type="NCBI Taxonomy" id="104452"/>
    <lineage>
        <taxon>Eukaryota</taxon>
        <taxon>Metazoa</taxon>
        <taxon>Ecdysozoa</taxon>
        <taxon>Arthropoda</taxon>
        <taxon>Hexapoda</taxon>
        <taxon>Insecta</taxon>
        <taxon>Pterygota</taxon>
        <taxon>Neoptera</taxon>
        <taxon>Endopterygota</taxon>
        <taxon>Lepidoptera</taxon>
        <taxon>Glossata</taxon>
        <taxon>Ditrysia</taxon>
        <taxon>Geometroidea</taxon>
        <taxon>Geometridae</taxon>
        <taxon>Larentiinae</taxon>
        <taxon>Operophtera</taxon>
    </lineage>
</organism>
<reference evidence="2 3" key="1">
    <citation type="journal article" date="2015" name="Genome Biol. Evol.">
        <title>The genome of winter moth (Operophtera brumata) provides a genomic perspective on sexual dimorphism and phenology.</title>
        <authorList>
            <person name="Derks M.F."/>
            <person name="Smit S."/>
            <person name="Salis L."/>
            <person name="Schijlen E."/>
            <person name="Bossers A."/>
            <person name="Mateman C."/>
            <person name="Pijl A.S."/>
            <person name="de Ridder D."/>
            <person name="Groenen M.A."/>
            <person name="Visser M.E."/>
            <person name="Megens H.J."/>
        </authorList>
    </citation>
    <scope>NUCLEOTIDE SEQUENCE [LARGE SCALE GENOMIC DNA]</scope>
    <source>
        <strain evidence="2">WM2013NL</strain>
        <tissue evidence="2">Head and thorax</tissue>
    </source>
</reference>
<dbReference type="EMBL" id="JTDY01004115">
    <property type="protein sequence ID" value="KOB68585.1"/>
    <property type="molecule type" value="Genomic_DNA"/>
</dbReference>
<feature type="compositionally biased region" description="Basic and acidic residues" evidence="1">
    <location>
        <begin position="1"/>
        <end position="16"/>
    </location>
</feature>
<dbReference type="Proteomes" id="UP000037510">
    <property type="component" value="Unassembled WGS sequence"/>
</dbReference>
<keyword evidence="3" id="KW-1185">Reference proteome</keyword>
<evidence type="ECO:0000256" key="1">
    <source>
        <dbReference type="SAM" id="MobiDB-lite"/>
    </source>
</evidence>
<evidence type="ECO:0000313" key="2">
    <source>
        <dbReference type="EMBL" id="KOB68585.1"/>
    </source>
</evidence>
<sequence>LRHESGGAHSPLDRRAVQRASEVDELSITRSSGGGHPGPGSSCIPVQSRLPKLPSKPAVFDEFGKEIHGIAGPYNEGGEFKLICSVKG</sequence>
<dbReference type="AlphaFoldDB" id="A0A0L7KZJ2"/>
<gene>
    <name evidence="2" type="ORF">OBRU01_18131</name>
</gene>
<name>A0A0L7KZJ2_OPEBR</name>
<comment type="caution">
    <text evidence="2">The sequence shown here is derived from an EMBL/GenBank/DDBJ whole genome shotgun (WGS) entry which is preliminary data.</text>
</comment>